<dbReference type="Proteomes" id="UP000767291">
    <property type="component" value="Unassembled WGS sequence"/>
</dbReference>
<keyword evidence="2" id="KW-1185">Reference proteome</keyword>
<dbReference type="InterPro" id="IPR031707">
    <property type="entry name" value="AbiGii_2"/>
</dbReference>
<dbReference type="RefSeq" id="WP_209456598.1">
    <property type="nucleotide sequence ID" value="NZ_BAAACS010000002.1"/>
</dbReference>
<sequence>MCARFHDAFKRNSAKIPETIIRQLEKQLLPDEFKYEAYEDGSCMLSTDSLKSLLNKDLFELPEYLVGNSIDKILEYSYNSQEKLQLKENVDINGKLFRTSNMLLTSITEDFQGKKNITFAPPEFKSFNINLESNNIIKTITLKRQPSKDIDIITFKRVDSKDLVIDLNINKENQSGKFYIKINFKDCKSIDQVIDNLEILKTLGNKTLKLNGKLISDILPDFNFKIEVDSLDYILNFYKKLNAITQYISININPKEEVYEEDIYNLEVLNKCIIKKEPFKEYIKIDNLSVTVDEEVDFINLKNNNISFKTIEDTEIEILETKIPLYSILTIHDLTITGETHEKVGDNYVYQLECSNLPDKEMYKSCMYFTNSKSRNEYLNKFDNLIEEFSKAKEIKI</sequence>
<dbReference type="EMBL" id="JAGGJX010000002">
    <property type="protein sequence ID" value="MBP1855137.1"/>
    <property type="molecule type" value="Genomic_DNA"/>
</dbReference>
<accession>A0ABS4EB19</accession>
<comment type="caution">
    <text evidence="1">The sequence shown here is derived from an EMBL/GenBank/DDBJ whole genome shotgun (WGS) entry which is preliminary data.</text>
</comment>
<protein>
    <submittedName>
        <fullName evidence="1">Uncharacterized protein</fullName>
    </submittedName>
</protein>
<evidence type="ECO:0000313" key="1">
    <source>
        <dbReference type="EMBL" id="MBP1855137.1"/>
    </source>
</evidence>
<gene>
    <name evidence="1" type="ORF">J2Z43_001530</name>
</gene>
<reference evidence="1 2" key="1">
    <citation type="submission" date="2021-03" db="EMBL/GenBank/DDBJ databases">
        <title>Genomic Encyclopedia of Type Strains, Phase IV (KMG-IV): sequencing the most valuable type-strain genomes for metagenomic binning, comparative biology and taxonomic classification.</title>
        <authorList>
            <person name="Goeker M."/>
        </authorList>
    </citation>
    <scope>NUCLEOTIDE SEQUENCE [LARGE SCALE GENOMIC DNA]</scope>
    <source>
        <strain evidence="1 2">DSM 1289</strain>
    </source>
</reference>
<evidence type="ECO:0000313" key="2">
    <source>
        <dbReference type="Proteomes" id="UP000767291"/>
    </source>
</evidence>
<dbReference type="Pfam" id="PF16873">
    <property type="entry name" value="AbiGii_2"/>
    <property type="match status" value="1"/>
</dbReference>
<proteinExistence type="predicted"/>
<name>A0ABS4EB19_9FIRM</name>
<organism evidence="1 2">
    <name type="scientific">Metaclostridioides mangenotii</name>
    <dbReference type="NCBI Taxonomy" id="1540"/>
    <lineage>
        <taxon>Bacteria</taxon>
        <taxon>Bacillati</taxon>
        <taxon>Bacillota</taxon>
        <taxon>Clostridia</taxon>
        <taxon>Peptostreptococcales</taxon>
        <taxon>Peptostreptococcaceae</taxon>
        <taxon>Metaclostridioides</taxon>
    </lineage>
</organism>